<dbReference type="InterPro" id="IPR015915">
    <property type="entry name" value="Kelch-typ_b-propeller"/>
</dbReference>
<feature type="region of interest" description="Disordered" evidence="1">
    <location>
        <begin position="181"/>
        <end position="235"/>
    </location>
</feature>
<evidence type="ECO:0000313" key="3">
    <source>
        <dbReference type="EMBL" id="RYR27045.1"/>
    </source>
</evidence>
<dbReference type="GO" id="GO:0034976">
    <property type="term" value="P:response to endoplasmic reticulum stress"/>
    <property type="evidence" value="ECO:0007669"/>
    <property type="project" value="InterPro"/>
</dbReference>
<name>A0A445AKW7_ARAHY</name>
<gene>
    <name evidence="3" type="ORF">Ahy_B02g061370</name>
</gene>
<dbReference type="Proteomes" id="UP000289738">
    <property type="component" value="Chromosome B02"/>
</dbReference>
<dbReference type="STRING" id="3818.A0A445AKW7"/>
<evidence type="ECO:0000259" key="2">
    <source>
        <dbReference type="PROSITE" id="PS51222"/>
    </source>
</evidence>
<feature type="region of interest" description="Disordered" evidence="1">
    <location>
        <begin position="272"/>
        <end position="319"/>
    </location>
</feature>
<comment type="caution">
    <text evidence="3">The sequence shown here is derived from an EMBL/GenBank/DDBJ whole genome shotgun (WGS) entry which is preliminary data.</text>
</comment>
<feature type="compositionally biased region" description="Polar residues" evidence="1">
    <location>
        <begin position="221"/>
        <end position="234"/>
    </location>
</feature>
<evidence type="ECO:0000313" key="4">
    <source>
        <dbReference type="Proteomes" id="UP000289738"/>
    </source>
</evidence>
<dbReference type="Pfam" id="PF01344">
    <property type="entry name" value="Kelch_1"/>
    <property type="match status" value="1"/>
</dbReference>
<dbReference type="PANTHER" id="PTHR46034:SF7">
    <property type="entry name" value="INFLUENZA VIRUS NS1A-BINDING PROTEIN"/>
    <property type="match status" value="1"/>
</dbReference>
<reference evidence="3 4" key="1">
    <citation type="submission" date="2019-01" db="EMBL/GenBank/DDBJ databases">
        <title>Sequencing of cultivated peanut Arachis hypogaea provides insights into genome evolution and oil improvement.</title>
        <authorList>
            <person name="Chen X."/>
        </authorList>
    </citation>
    <scope>NUCLEOTIDE SEQUENCE [LARGE SCALE GENOMIC DNA]</scope>
    <source>
        <strain evidence="4">cv. Fuhuasheng</strain>
        <tissue evidence="3">Leaves</tissue>
    </source>
</reference>
<proteinExistence type="predicted"/>
<keyword evidence="4" id="KW-1185">Reference proteome</keyword>
<dbReference type="EMBL" id="SDMP01000012">
    <property type="protein sequence ID" value="RYR27045.1"/>
    <property type="molecule type" value="Genomic_DNA"/>
</dbReference>
<feature type="domain" description="DCD" evidence="2">
    <location>
        <begin position="41"/>
        <end position="174"/>
    </location>
</feature>
<dbReference type="Gene3D" id="2.120.10.80">
    <property type="entry name" value="Kelch-type beta propeller"/>
    <property type="match status" value="1"/>
</dbReference>
<sequence>MLVKKNLFSSYTRMGAGRKTQPVGPPYSEISFPFCRNLRKNQLGGVIFGCKNSTLKECLSKQLFGLPALHYFYVKNIEPGLPLFLFNYSDRKIHGIFEAASKGQMYIDHHAWSVDCSEITQYPAQVKVRVRLQCQPLSEDRFGQIIKENYFSRNHFWFELDHIQANKLNSLLVFSALAPATPSPQSMKWRAVPQPLPSHETPPKKGESFEMPESEAEHFTDSSGTNSIEITSSLDGDDQLDTHIAVNEVKEDEKDLVHMKLKALSLGRKIQDLSLPDNPNAAPNNNSNVNEDENNNQFSVKKSDQEVPPEVEKNEESLSPPFEYQQSIEQMKQEFEELATFKKIQTQKSSYLERKLIEATLEIQHLKDRCIMLESACNLPLAPVEKIAIESSEEMHLDNRESLFLIGGFDGESWLSAMDLYWPSQNVVKSLKPMSIVRSYSSVVKLNGEIYVFGGGDGNVWYDTVESYSPFHNEWTSRPSLNQKKGCLAGAALSDKIFSIGGGDGDSCFSDVEMLDLEVGRWISTRSMLNKRFAVAAAELNGALYVTGGYNGVDYLKSAERFDPREHSWTKIPDMNTRRGCHSMVVLNGKLHALGGFDGSTMVSSVEVFDPRREAWITGEQMNQPRGYFAAAVVKETIHVIGGVKVGENIVERVENYKEDKGWQENCTKMVGKRCFCSAIAL</sequence>
<dbReference type="Pfam" id="PF24681">
    <property type="entry name" value="Kelch_KLHDC2_KLHL20_DRC7"/>
    <property type="match status" value="1"/>
</dbReference>
<dbReference type="InterPro" id="IPR006652">
    <property type="entry name" value="Kelch_1"/>
</dbReference>
<accession>A0A445AKW7</accession>
<organism evidence="3 4">
    <name type="scientific">Arachis hypogaea</name>
    <name type="common">Peanut</name>
    <dbReference type="NCBI Taxonomy" id="3818"/>
    <lineage>
        <taxon>Eukaryota</taxon>
        <taxon>Viridiplantae</taxon>
        <taxon>Streptophyta</taxon>
        <taxon>Embryophyta</taxon>
        <taxon>Tracheophyta</taxon>
        <taxon>Spermatophyta</taxon>
        <taxon>Magnoliopsida</taxon>
        <taxon>eudicotyledons</taxon>
        <taxon>Gunneridae</taxon>
        <taxon>Pentapetalae</taxon>
        <taxon>rosids</taxon>
        <taxon>fabids</taxon>
        <taxon>Fabales</taxon>
        <taxon>Fabaceae</taxon>
        <taxon>Papilionoideae</taxon>
        <taxon>50 kb inversion clade</taxon>
        <taxon>dalbergioids sensu lato</taxon>
        <taxon>Dalbergieae</taxon>
        <taxon>Pterocarpus clade</taxon>
        <taxon>Arachis</taxon>
    </lineage>
</organism>
<dbReference type="PANTHER" id="PTHR46034">
    <property type="match status" value="1"/>
</dbReference>
<protein>
    <recommendedName>
        <fullName evidence="2">DCD domain-containing protein</fullName>
    </recommendedName>
</protein>
<dbReference type="Pfam" id="PF10539">
    <property type="entry name" value="Dev_Cell_Death"/>
    <property type="match status" value="1"/>
</dbReference>
<feature type="compositionally biased region" description="Low complexity" evidence="1">
    <location>
        <begin position="273"/>
        <end position="289"/>
    </location>
</feature>
<dbReference type="SUPFAM" id="SSF117281">
    <property type="entry name" value="Kelch motif"/>
    <property type="match status" value="1"/>
</dbReference>
<dbReference type="PROSITE" id="PS51222">
    <property type="entry name" value="DCD"/>
    <property type="match status" value="1"/>
</dbReference>
<dbReference type="InterPro" id="IPR013989">
    <property type="entry name" value="Dev_and_cell_death_domain"/>
</dbReference>
<dbReference type="InterPro" id="IPR044832">
    <property type="entry name" value="NRP-like"/>
</dbReference>
<dbReference type="SMART" id="SM00767">
    <property type="entry name" value="DCD"/>
    <property type="match status" value="1"/>
</dbReference>
<feature type="compositionally biased region" description="Basic and acidic residues" evidence="1">
    <location>
        <begin position="301"/>
        <end position="316"/>
    </location>
</feature>
<dbReference type="SMART" id="SM00612">
    <property type="entry name" value="Kelch"/>
    <property type="match status" value="5"/>
</dbReference>
<evidence type="ECO:0000256" key="1">
    <source>
        <dbReference type="SAM" id="MobiDB-lite"/>
    </source>
</evidence>
<dbReference type="AlphaFoldDB" id="A0A445AKW7"/>